<dbReference type="KEGG" id="mls:MSLAZ_2438"/>
<keyword evidence="2" id="KW-1185">Reference proteome</keyword>
<reference evidence="1 2" key="1">
    <citation type="submission" date="2014-07" db="EMBL/GenBank/DDBJ databases">
        <title>Methanogenic archaea and the global carbon cycle.</title>
        <authorList>
            <person name="Henriksen J.R."/>
            <person name="Luke J."/>
            <person name="Reinhart S."/>
            <person name="Benedict M.N."/>
            <person name="Youngblut N.D."/>
            <person name="Metcalf M.E."/>
            <person name="Whitaker R.J."/>
            <person name="Metcalf W.W."/>
        </authorList>
    </citation>
    <scope>NUCLEOTIDE SEQUENCE [LARGE SCALE GENOMIC DNA]</scope>
    <source>
        <strain evidence="1 2">Z-7289</strain>
    </source>
</reference>
<dbReference type="RefSeq" id="WP_048127414.1">
    <property type="nucleotide sequence ID" value="NZ_CP009515.1"/>
</dbReference>
<gene>
    <name evidence="1" type="ORF">MSLAZ_2438</name>
</gene>
<dbReference type="HOGENOM" id="CLU_1067977_0_0_2"/>
<dbReference type="EMBL" id="CP009515">
    <property type="protein sequence ID" value="AKB75699.1"/>
    <property type="molecule type" value="Genomic_DNA"/>
</dbReference>
<dbReference type="InterPro" id="IPR029063">
    <property type="entry name" value="SAM-dependent_MTases_sf"/>
</dbReference>
<evidence type="ECO:0000313" key="2">
    <source>
        <dbReference type="Proteomes" id="UP000033072"/>
    </source>
</evidence>
<proteinExistence type="predicted"/>
<name>A0A0E3S3X8_9EURY</name>
<dbReference type="Proteomes" id="UP000033072">
    <property type="component" value="Chromosome"/>
</dbReference>
<evidence type="ECO:0000313" key="1">
    <source>
        <dbReference type="EMBL" id="AKB75699.1"/>
    </source>
</evidence>
<dbReference type="STRING" id="1434111.MSLAZ_2438"/>
<dbReference type="Gene3D" id="3.40.50.150">
    <property type="entry name" value="Vaccinia Virus protein VP39"/>
    <property type="match status" value="1"/>
</dbReference>
<dbReference type="PATRIC" id="fig|1434111.4.peg.3238"/>
<protein>
    <submittedName>
        <fullName evidence="1">HlpA protein</fullName>
    </submittedName>
</protein>
<sequence length="260" mass="30084">MLENKNKCACNCTAFKKYHKHSQALGLVVEYVQCESCGMITAPESTKYNLSSIYNAEYFNNIDYGWKGRAKILRVYINCINLFAPLKKMQICDFGAGNGYLSKLLINNGFNVLAYEPFIQKNTYLEKSYYCDTPFDADVLLMVEVFEHFTNAFEEIRKILADFHYPKLIIFTTNLTDNAPEPIDDWFYLEPDSGHFTLWSKKSLMLLGEMNGYKLISLDDTFLHIFCKASDMKMCNNLKILSIPVKFAMKIRRLVKGIFK</sequence>
<dbReference type="GeneID" id="24807267"/>
<dbReference type="SUPFAM" id="SSF53335">
    <property type="entry name" value="S-adenosyl-L-methionine-dependent methyltransferases"/>
    <property type="match status" value="1"/>
</dbReference>
<organism evidence="1 2">
    <name type="scientific">Methanosarcina lacustris Z-7289</name>
    <dbReference type="NCBI Taxonomy" id="1434111"/>
    <lineage>
        <taxon>Archaea</taxon>
        <taxon>Methanobacteriati</taxon>
        <taxon>Methanobacteriota</taxon>
        <taxon>Stenosarchaea group</taxon>
        <taxon>Methanomicrobia</taxon>
        <taxon>Methanosarcinales</taxon>
        <taxon>Methanosarcinaceae</taxon>
        <taxon>Methanosarcina</taxon>
    </lineage>
</organism>
<accession>A0A0E3S3X8</accession>
<dbReference type="AlphaFoldDB" id="A0A0E3S3X8"/>
<dbReference type="OrthoDB" id="375429at2157"/>
<dbReference type="Pfam" id="PF13489">
    <property type="entry name" value="Methyltransf_23"/>
    <property type="match status" value="1"/>
</dbReference>